<dbReference type="PANTHER" id="PTHR45656:SF4">
    <property type="entry name" value="PROTEIN CBR-CLEC-78"/>
    <property type="match status" value="1"/>
</dbReference>
<dbReference type="InterPro" id="IPR051277">
    <property type="entry name" value="SEZ6_CSMD_C4BPB_Regulators"/>
</dbReference>
<dbReference type="SMART" id="SM00042">
    <property type="entry name" value="CUB"/>
    <property type="match status" value="1"/>
</dbReference>
<evidence type="ECO:0000259" key="6">
    <source>
        <dbReference type="PROSITE" id="PS01180"/>
    </source>
</evidence>
<evidence type="ECO:0000256" key="2">
    <source>
        <dbReference type="ARBA" id="ARBA00022729"/>
    </source>
</evidence>
<evidence type="ECO:0000256" key="1">
    <source>
        <dbReference type="ARBA" id="ARBA00022659"/>
    </source>
</evidence>
<evidence type="ECO:0000256" key="3">
    <source>
        <dbReference type="ARBA" id="ARBA00022737"/>
    </source>
</evidence>
<dbReference type="InterPro" id="IPR035914">
    <property type="entry name" value="Sperma_CUB_dom_sf"/>
</dbReference>
<dbReference type="PROSITE" id="PS50923">
    <property type="entry name" value="SUSHI"/>
    <property type="match status" value="1"/>
</dbReference>
<feature type="non-terminal residue" evidence="8">
    <location>
        <position position="233"/>
    </location>
</feature>
<dbReference type="PROSITE" id="PS01180">
    <property type="entry name" value="CUB"/>
    <property type="match status" value="2"/>
</dbReference>
<organism>
    <name type="scientific">Branchiostoma floridae</name>
    <name type="common">Florida lancelet</name>
    <name type="synonym">Amphioxus</name>
    <dbReference type="NCBI Taxonomy" id="7739"/>
    <lineage>
        <taxon>Eukaryota</taxon>
        <taxon>Metazoa</taxon>
        <taxon>Chordata</taxon>
        <taxon>Cephalochordata</taxon>
        <taxon>Leptocardii</taxon>
        <taxon>Amphioxiformes</taxon>
        <taxon>Branchiostomatidae</taxon>
        <taxon>Branchiostoma</taxon>
    </lineage>
</organism>
<keyword evidence="2" id="KW-0732">Signal</keyword>
<dbReference type="CDD" id="cd00033">
    <property type="entry name" value="CCP"/>
    <property type="match status" value="1"/>
</dbReference>
<dbReference type="SUPFAM" id="SSF49854">
    <property type="entry name" value="Spermadhesin, CUB domain"/>
    <property type="match status" value="2"/>
</dbReference>
<dbReference type="Pfam" id="PF00431">
    <property type="entry name" value="CUB"/>
    <property type="match status" value="2"/>
</dbReference>
<evidence type="ECO:0000259" key="7">
    <source>
        <dbReference type="PROSITE" id="PS50923"/>
    </source>
</evidence>
<dbReference type="SUPFAM" id="SSF57535">
    <property type="entry name" value="Complement control module/SCR domain"/>
    <property type="match status" value="1"/>
</dbReference>
<keyword evidence="3" id="KW-0677">Repeat</keyword>
<dbReference type="InterPro" id="IPR000859">
    <property type="entry name" value="CUB_dom"/>
</dbReference>
<dbReference type="Gene3D" id="2.10.70.10">
    <property type="entry name" value="Complement Module, domain 1"/>
    <property type="match status" value="1"/>
</dbReference>
<evidence type="ECO:0008006" key="9">
    <source>
        <dbReference type="Google" id="ProtNLM"/>
    </source>
</evidence>
<feature type="domain" description="Sushi" evidence="7">
    <location>
        <begin position="127"/>
        <end position="185"/>
    </location>
</feature>
<dbReference type="InterPro" id="IPR000436">
    <property type="entry name" value="Sushi_SCR_CCP_dom"/>
</dbReference>
<dbReference type="eggNOG" id="KOG4297">
    <property type="taxonomic scope" value="Eukaryota"/>
</dbReference>
<proteinExistence type="predicted"/>
<keyword evidence="1 5" id="KW-0768">Sushi</keyword>
<dbReference type="Gene3D" id="2.60.120.290">
    <property type="entry name" value="Spermadhesin, CUB domain"/>
    <property type="match status" value="2"/>
</dbReference>
<dbReference type="PANTHER" id="PTHR45656">
    <property type="entry name" value="PROTEIN CBR-CLEC-78"/>
    <property type="match status" value="1"/>
</dbReference>
<reference evidence="8" key="1">
    <citation type="journal article" date="2008" name="Nature">
        <title>The amphioxus genome and the evolution of the chordate karyotype.</title>
        <authorList>
            <consortium name="US DOE Joint Genome Institute (JGI-PGF)"/>
            <person name="Putnam N.H."/>
            <person name="Butts T."/>
            <person name="Ferrier D.E.K."/>
            <person name="Furlong R.F."/>
            <person name="Hellsten U."/>
            <person name="Kawashima T."/>
            <person name="Robinson-Rechavi M."/>
            <person name="Shoguchi E."/>
            <person name="Terry A."/>
            <person name="Yu J.-K."/>
            <person name="Benito-Gutierrez E.L."/>
            <person name="Dubchak I."/>
            <person name="Garcia-Fernandez J."/>
            <person name="Gibson-Brown J.J."/>
            <person name="Grigoriev I.V."/>
            <person name="Horton A.C."/>
            <person name="de Jong P.J."/>
            <person name="Jurka J."/>
            <person name="Kapitonov V.V."/>
            <person name="Kohara Y."/>
            <person name="Kuroki Y."/>
            <person name="Lindquist E."/>
            <person name="Lucas S."/>
            <person name="Osoegawa K."/>
            <person name="Pennacchio L.A."/>
            <person name="Salamov A.A."/>
            <person name="Satou Y."/>
            <person name="Sauka-Spengler T."/>
            <person name="Schmutz J."/>
            <person name="Shin-I T."/>
            <person name="Toyoda A."/>
            <person name="Bronner-Fraser M."/>
            <person name="Fujiyama A."/>
            <person name="Holland L.Z."/>
            <person name="Holland P.W.H."/>
            <person name="Satoh N."/>
            <person name="Rokhsar D.S."/>
        </authorList>
    </citation>
    <scope>NUCLEOTIDE SEQUENCE [LARGE SCALE GENOMIC DNA]</scope>
    <source>
        <strain evidence="8">S238N-H82</strain>
        <tissue evidence="8">Testes</tissue>
    </source>
</reference>
<evidence type="ECO:0000256" key="4">
    <source>
        <dbReference type="ARBA" id="ARBA00023157"/>
    </source>
</evidence>
<gene>
    <name evidence="8" type="ORF">BRAFLDRAFT_236177</name>
</gene>
<sequence length="233" mass="25782">HTTIHYTSMITTATCGNNDLLTDDSGVLYSPGFPGNYQNRQRCTWVLRPRDNHLALFQLHFLQTEHFYDKLTVYEGSSESGDVIVSLSGRYPPDDVFSSKTTDDIYVVLETDATNTDRGFNLTYWASDCPFPPSISNGVSSFSGQLAGATLQYSCDPGHVLIGAPNTTCVEGVGWSAPEPTYCRIDQHIPGDGIDIISSPNYPEQYPPNLDCWYVITTDPGYSLQVNILNFDL</sequence>
<keyword evidence="4" id="KW-1015">Disulfide bond</keyword>
<feature type="domain" description="CUB" evidence="6">
    <location>
        <begin position="183"/>
        <end position="233"/>
    </location>
</feature>
<name>C3Y2W6_BRAFL</name>
<dbReference type="InterPro" id="IPR035976">
    <property type="entry name" value="Sushi/SCR/CCP_sf"/>
</dbReference>
<comment type="caution">
    <text evidence="5">Lacks conserved residue(s) required for the propagation of feature annotation.</text>
</comment>
<evidence type="ECO:0000256" key="5">
    <source>
        <dbReference type="PROSITE-ProRule" id="PRU00302"/>
    </source>
</evidence>
<feature type="non-terminal residue" evidence="8">
    <location>
        <position position="1"/>
    </location>
</feature>
<dbReference type="CDD" id="cd00041">
    <property type="entry name" value="CUB"/>
    <property type="match status" value="2"/>
</dbReference>
<protein>
    <recommendedName>
        <fullName evidence="9">CUB domain-containing protein</fullName>
    </recommendedName>
</protein>
<dbReference type="SMART" id="SM00032">
    <property type="entry name" value="CCP"/>
    <property type="match status" value="1"/>
</dbReference>
<accession>C3Y2W6</accession>
<dbReference type="EMBL" id="GG666482">
    <property type="protein sequence ID" value="EEN65378.1"/>
    <property type="molecule type" value="Genomic_DNA"/>
</dbReference>
<dbReference type="Pfam" id="PF00084">
    <property type="entry name" value="Sushi"/>
    <property type="match status" value="1"/>
</dbReference>
<dbReference type="InParanoid" id="C3Y2W6"/>
<dbReference type="AlphaFoldDB" id="C3Y2W6"/>
<evidence type="ECO:0000313" key="8">
    <source>
        <dbReference type="EMBL" id="EEN65378.1"/>
    </source>
</evidence>
<feature type="domain" description="CUB" evidence="6">
    <location>
        <begin position="15"/>
        <end position="127"/>
    </location>
</feature>